<sequence>MGYRAPIGSRSSILCWWRVATAGPLPTRLSFTLCLLILPKNLQLSSVHPLDFLLHIVELRAYLHLFHYALKNLILPYNGSLSGISSRCIDDEALSCALEFKLYKLIPPFCIIGVLDDEDPYDDLDELGEDNHISLGPIPGKSMRFTMSPTPSLSSLVLLDLLSYDEIYEIRFRSFLVGAF</sequence>
<keyword evidence="2" id="KW-1185">Reference proteome</keyword>
<gene>
    <name evidence="1" type="ORF">H5410_023521</name>
</gene>
<name>A0A9J5ZJF2_SOLCO</name>
<proteinExistence type="predicted"/>
<accession>A0A9J5ZJF2</accession>
<dbReference type="EMBL" id="JACXVP010000004">
    <property type="protein sequence ID" value="KAG5612240.1"/>
    <property type="molecule type" value="Genomic_DNA"/>
</dbReference>
<organism evidence="1 2">
    <name type="scientific">Solanum commersonii</name>
    <name type="common">Commerson's wild potato</name>
    <name type="synonym">Commerson's nightshade</name>
    <dbReference type="NCBI Taxonomy" id="4109"/>
    <lineage>
        <taxon>Eukaryota</taxon>
        <taxon>Viridiplantae</taxon>
        <taxon>Streptophyta</taxon>
        <taxon>Embryophyta</taxon>
        <taxon>Tracheophyta</taxon>
        <taxon>Spermatophyta</taxon>
        <taxon>Magnoliopsida</taxon>
        <taxon>eudicotyledons</taxon>
        <taxon>Gunneridae</taxon>
        <taxon>Pentapetalae</taxon>
        <taxon>asterids</taxon>
        <taxon>lamiids</taxon>
        <taxon>Solanales</taxon>
        <taxon>Solanaceae</taxon>
        <taxon>Solanoideae</taxon>
        <taxon>Solaneae</taxon>
        <taxon>Solanum</taxon>
    </lineage>
</organism>
<protein>
    <submittedName>
        <fullName evidence="1">Uncharacterized protein</fullName>
    </submittedName>
</protein>
<dbReference type="Proteomes" id="UP000824120">
    <property type="component" value="Chromosome 4"/>
</dbReference>
<evidence type="ECO:0000313" key="2">
    <source>
        <dbReference type="Proteomes" id="UP000824120"/>
    </source>
</evidence>
<dbReference type="AlphaFoldDB" id="A0A9J5ZJF2"/>
<reference evidence="1 2" key="1">
    <citation type="submission" date="2020-09" db="EMBL/GenBank/DDBJ databases">
        <title>De no assembly of potato wild relative species, Solanum commersonii.</title>
        <authorList>
            <person name="Cho K."/>
        </authorList>
    </citation>
    <scope>NUCLEOTIDE SEQUENCE [LARGE SCALE GENOMIC DNA]</scope>
    <source>
        <strain evidence="1">LZ3.2</strain>
        <tissue evidence="1">Leaf</tissue>
    </source>
</reference>
<comment type="caution">
    <text evidence="1">The sequence shown here is derived from an EMBL/GenBank/DDBJ whole genome shotgun (WGS) entry which is preliminary data.</text>
</comment>
<evidence type="ECO:0000313" key="1">
    <source>
        <dbReference type="EMBL" id="KAG5612240.1"/>
    </source>
</evidence>